<reference evidence="1 2" key="1">
    <citation type="submission" date="2024-06" db="EMBL/GenBank/DDBJ databases">
        <authorList>
            <person name="Lee S.D."/>
        </authorList>
    </citation>
    <scope>NUCLEOTIDE SEQUENCE [LARGE SCALE GENOMIC DNA]</scope>
    <source>
        <strain evidence="1 2">N1-10</strain>
    </source>
</reference>
<comment type="caution">
    <text evidence="1">The sequence shown here is derived from an EMBL/GenBank/DDBJ whole genome shotgun (WGS) entry which is preliminary data.</text>
</comment>
<evidence type="ECO:0000313" key="2">
    <source>
        <dbReference type="Proteomes" id="UP001592581"/>
    </source>
</evidence>
<evidence type="ECO:0000313" key="1">
    <source>
        <dbReference type="EMBL" id="MFC1436648.1"/>
    </source>
</evidence>
<accession>A0ABV6XEY5</accession>
<name>A0ABV6XEY5_9ACTN</name>
<protein>
    <submittedName>
        <fullName evidence="1">Uncharacterized protein</fullName>
    </submittedName>
</protein>
<keyword evidence="2" id="KW-1185">Reference proteome</keyword>
<dbReference type="EMBL" id="JBEUKS010000001">
    <property type="protein sequence ID" value="MFC1436648.1"/>
    <property type="molecule type" value="Genomic_DNA"/>
</dbReference>
<dbReference type="RefSeq" id="WP_380561425.1">
    <property type="nucleotide sequence ID" value="NZ_JBEUKS010000001.1"/>
</dbReference>
<proteinExistence type="predicted"/>
<gene>
    <name evidence="1" type="ORF">ABUW04_00105</name>
</gene>
<dbReference type="Proteomes" id="UP001592581">
    <property type="component" value="Unassembled WGS sequence"/>
</dbReference>
<sequence>MLLSVDLAWYSAAGIDQGAAEAHADLAAALDTATAMSSSPLLHTPAAAWGGLLVRWYVIGYCTAVTEIARAHAVLLDPELPA</sequence>
<organism evidence="1 2">
    <name type="scientific">Streptacidiphilus jeojiensis</name>
    <dbReference type="NCBI Taxonomy" id="3229225"/>
    <lineage>
        <taxon>Bacteria</taxon>
        <taxon>Bacillati</taxon>
        <taxon>Actinomycetota</taxon>
        <taxon>Actinomycetes</taxon>
        <taxon>Kitasatosporales</taxon>
        <taxon>Streptomycetaceae</taxon>
        <taxon>Streptacidiphilus</taxon>
    </lineage>
</organism>